<dbReference type="Gene3D" id="1.10.357.10">
    <property type="entry name" value="Tetracycline Repressor, domain 2"/>
    <property type="match status" value="1"/>
</dbReference>
<dbReference type="SUPFAM" id="SSF48498">
    <property type="entry name" value="Tetracyclin repressor-like, C-terminal domain"/>
    <property type="match status" value="1"/>
</dbReference>
<evidence type="ECO:0000256" key="2">
    <source>
        <dbReference type="ARBA" id="ARBA00023125"/>
    </source>
</evidence>
<dbReference type="SUPFAM" id="SSF46689">
    <property type="entry name" value="Homeodomain-like"/>
    <property type="match status" value="1"/>
</dbReference>
<evidence type="ECO:0000256" key="1">
    <source>
        <dbReference type="ARBA" id="ARBA00023015"/>
    </source>
</evidence>
<dbReference type="InterPro" id="IPR050109">
    <property type="entry name" value="HTH-type_TetR-like_transc_reg"/>
</dbReference>
<dbReference type="Pfam" id="PF00440">
    <property type="entry name" value="TetR_N"/>
    <property type="match status" value="1"/>
</dbReference>
<accession>Q0RLP1</accession>
<dbReference type="PROSITE" id="PS50977">
    <property type="entry name" value="HTH_TETR_2"/>
    <property type="match status" value="1"/>
</dbReference>
<keyword evidence="7" id="KW-1185">Reference proteome</keyword>
<feature type="domain" description="HTH tetR-type" evidence="5">
    <location>
        <begin position="12"/>
        <end position="71"/>
    </location>
</feature>
<reference evidence="6 7" key="1">
    <citation type="journal article" date="2007" name="Genome Res.">
        <title>Genome characteristics of facultatively symbiotic Frankia sp. strains reflect host range and host plant biogeography.</title>
        <authorList>
            <person name="Normand P."/>
            <person name="Lapierre P."/>
            <person name="Tisa L.S."/>
            <person name="Gogarten J.P."/>
            <person name="Alloisio N."/>
            <person name="Bagnarol E."/>
            <person name="Bassi C.A."/>
            <person name="Berry A.M."/>
            <person name="Bickhart D.M."/>
            <person name="Choisne N."/>
            <person name="Couloux A."/>
            <person name="Cournoyer B."/>
            <person name="Cruveiller S."/>
            <person name="Daubin V."/>
            <person name="Demange N."/>
            <person name="Francino M.P."/>
            <person name="Goltsman E."/>
            <person name="Huang Y."/>
            <person name="Kopp O.R."/>
            <person name="Labarre L."/>
            <person name="Lapidus A."/>
            <person name="Lavire C."/>
            <person name="Marechal J."/>
            <person name="Martinez M."/>
            <person name="Mastronunzio J.E."/>
            <person name="Mullin B.C."/>
            <person name="Niemann J."/>
            <person name="Pujic P."/>
            <person name="Rawnsley T."/>
            <person name="Rouy Z."/>
            <person name="Schenowitz C."/>
            <person name="Sellstedt A."/>
            <person name="Tavares F."/>
            <person name="Tomkins J.P."/>
            <person name="Vallenet D."/>
            <person name="Valverde C."/>
            <person name="Wall L.G."/>
            <person name="Wang Y."/>
            <person name="Medigue C."/>
            <person name="Benson D.R."/>
        </authorList>
    </citation>
    <scope>NUCLEOTIDE SEQUENCE [LARGE SCALE GENOMIC DNA]</scope>
    <source>
        <strain evidence="7">DSM 45986 / CECT 9034 / ACN14a</strain>
    </source>
</reference>
<proteinExistence type="predicted"/>
<dbReference type="InterPro" id="IPR009057">
    <property type="entry name" value="Homeodomain-like_sf"/>
</dbReference>
<keyword evidence="3" id="KW-0804">Transcription</keyword>
<gene>
    <name evidence="6" type="ordered locus">FRAAL2919</name>
</gene>
<keyword evidence="2 4" id="KW-0238">DNA-binding</keyword>
<evidence type="ECO:0000256" key="4">
    <source>
        <dbReference type="PROSITE-ProRule" id="PRU00335"/>
    </source>
</evidence>
<dbReference type="STRING" id="326424.FRAAL2919"/>
<evidence type="ECO:0000313" key="6">
    <source>
        <dbReference type="EMBL" id="CAJ61563.1"/>
    </source>
</evidence>
<feature type="DNA-binding region" description="H-T-H motif" evidence="4">
    <location>
        <begin position="34"/>
        <end position="53"/>
    </location>
</feature>
<dbReference type="Proteomes" id="UP000000657">
    <property type="component" value="Chromosome"/>
</dbReference>
<dbReference type="GO" id="GO:0000976">
    <property type="term" value="F:transcription cis-regulatory region binding"/>
    <property type="evidence" value="ECO:0007669"/>
    <property type="project" value="TreeGrafter"/>
</dbReference>
<dbReference type="PRINTS" id="PR00455">
    <property type="entry name" value="HTHTETR"/>
</dbReference>
<dbReference type="PANTHER" id="PTHR30055:SF234">
    <property type="entry name" value="HTH-TYPE TRANSCRIPTIONAL REGULATOR BETI"/>
    <property type="match status" value="1"/>
</dbReference>
<evidence type="ECO:0000313" key="7">
    <source>
        <dbReference type="Proteomes" id="UP000000657"/>
    </source>
</evidence>
<keyword evidence="1" id="KW-0805">Transcription regulation</keyword>
<dbReference type="Pfam" id="PF21597">
    <property type="entry name" value="TetR_C_43"/>
    <property type="match status" value="1"/>
</dbReference>
<dbReference type="HOGENOM" id="CLU_069356_17_1_11"/>
<protein>
    <submittedName>
        <fullName evidence="6">Transcriptional regulator</fullName>
    </submittedName>
</protein>
<dbReference type="PANTHER" id="PTHR30055">
    <property type="entry name" value="HTH-TYPE TRANSCRIPTIONAL REGULATOR RUTR"/>
    <property type="match status" value="1"/>
</dbReference>
<dbReference type="AlphaFoldDB" id="Q0RLP1"/>
<dbReference type="GO" id="GO:0003700">
    <property type="term" value="F:DNA-binding transcription factor activity"/>
    <property type="evidence" value="ECO:0007669"/>
    <property type="project" value="TreeGrafter"/>
</dbReference>
<dbReference type="InterPro" id="IPR049445">
    <property type="entry name" value="TetR_SbtR-like_C"/>
</dbReference>
<dbReference type="EMBL" id="CT573213">
    <property type="protein sequence ID" value="CAJ61563.1"/>
    <property type="molecule type" value="Genomic_DNA"/>
</dbReference>
<dbReference type="InterPro" id="IPR036271">
    <property type="entry name" value="Tet_transcr_reg_TetR-rel_C_sf"/>
</dbReference>
<organism evidence="6 7">
    <name type="scientific">Frankia alni (strain DSM 45986 / CECT 9034 / ACN14a)</name>
    <dbReference type="NCBI Taxonomy" id="326424"/>
    <lineage>
        <taxon>Bacteria</taxon>
        <taxon>Bacillati</taxon>
        <taxon>Actinomycetota</taxon>
        <taxon>Actinomycetes</taxon>
        <taxon>Frankiales</taxon>
        <taxon>Frankiaceae</taxon>
        <taxon>Frankia</taxon>
    </lineage>
</organism>
<evidence type="ECO:0000256" key="3">
    <source>
        <dbReference type="ARBA" id="ARBA00023163"/>
    </source>
</evidence>
<dbReference type="KEGG" id="fal:FRAAL2919"/>
<sequence length="188" mass="19770">MREGQRMRVDARLNRERILAAAEEVFGELGAQASTEEVARRAGVGVATVFRHFPTKTDLVEATLVRHFDDLVAHARTLAAAPAPGPALGDLVTAMVERGATKVTLANLLGATDQVPSGAADAARRLRDAVDAVLRRAQDAGVARLDVSVDELYFLVRGLTQAAAAMPVPTAVSRGAVAVVLDGLAARR</sequence>
<dbReference type="eggNOG" id="COG1309">
    <property type="taxonomic scope" value="Bacteria"/>
</dbReference>
<evidence type="ECO:0000259" key="5">
    <source>
        <dbReference type="PROSITE" id="PS50977"/>
    </source>
</evidence>
<dbReference type="InterPro" id="IPR001647">
    <property type="entry name" value="HTH_TetR"/>
</dbReference>
<name>Q0RLP1_FRAAA</name>